<reference evidence="1" key="1">
    <citation type="submission" date="2018-02" db="EMBL/GenBank/DDBJ databases">
        <title>Rhizophora mucronata_Transcriptome.</title>
        <authorList>
            <person name="Meera S.P."/>
            <person name="Sreeshan A."/>
            <person name="Augustine A."/>
        </authorList>
    </citation>
    <scope>NUCLEOTIDE SEQUENCE</scope>
    <source>
        <tissue evidence="1">Leaf</tissue>
    </source>
</reference>
<protein>
    <submittedName>
        <fullName evidence="1">Uncharacterized protein</fullName>
    </submittedName>
</protein>
<proteinExistence type="predicted"/>
<name>A0A2P2NEL0_RHIMU</name>
<organism evidence="1">
    <name type="scientific">Rhizophora mucronata</name>
    <name type="common">Asiatic mangrove</name>
    <dbReference type="NCBI Taxonomy" id="61149"/>
    <lineage>
        <taxon>Eukaryota</taxon>
        <taxon>Viridiplantae</taxon>
        <taxon>Streptophyta</taxon>
        <taxon>Embryophyta</taxon>
        <taxon>Tracheophyta</taxon>
        <taxon>Spermatophyta</taxon>
        <taxon>Magnoliopsida</taxon>
        <taxon>eudicotyledons</taxon>
        <taxon>Gunneridae</taxon>
        <taxon>Pentapetalae</taxon>
        <taxon>rosids</taxon>
        <taxon>fabids</taxon>
        <taxon>Malpighiales</taxon>
        <taxon>Rhizophoraceae</taxon>
        <taxon>Rhizophora</taxon>
    </lineage>
</organism>
<sequence length="42" mass="4836">MEAMKPKSTHFNVKEYAKINKLGLFSRSNLTELNIVITFYAS</sequence>
<dbReference type="AlphaFoldDB" id="A0A2P2NEL0"/>
<evidence type="ECO:0000313" key="1">
    <source>
        <dbReference type="EMBL" id="MBX40893.1"/>
    </source>
</evidence>
<dbReference type="EMBL" id="GGEC01060409">
    <property type="protein sequence ID" value="MBX40893.1"/>
    <property type="molecule type" value="Transcribed_RNA"/>
</dbReference>
<accession>A0A2P2NEL0</accession>